<gene>
    <name evidence="3" type="ORF">ENS06_13420</name>
</gene>
<evidence type="ECO:0000256" key="1">
    <source>
        <dbReference type="ARBA" id="ARBA00022603"/>
    </source>
</evidence>
<organism evidence="3">
    <name type="scientific">Desulfacinum infernum</name>
    <dbReference type="NCBI Taxonomy" id="35837"/>
    <lineage>
        <taxon>Bacteria</taxon>
        <taxon>Pseudomonadati</taxon>
        <taxon>Thermodesulfobacteriota</taxon>
        <taxon>Syntrophobacteria</taxon>
        <taxon>Syntrophobacterales</taxon>
        <taxon>Syntrophobacteraceae</taxon>
        <taxon>Desulfacinum</taxon>
    </lineage>
</organism>
<dbReference type="PANTHER" id="PTHR43648">
    <property type="entry name" value="ELECTRON TRANSFER FLAVOPROTEIN BETA SUBUNIT LYSINE METHYLTRANSFERASE"/>
    <property type="match status" value="1"/>
</dbReference>
<dbReference type="EMBL" id="DSTK01000039">
    <property type="protein sequence ID" value="HFK98305.1"/>
    <property type="molecule type" value="Genomic_DNA"/>
</dbReference>
<dbReference type="AlphaFoldDB" id="A0A832EKE0"/>
<evidence type="ECO:0000256" key="2">
    <source>
        <dbReference type="ARBA" id="ARBA00022679"/>
    </source>
</evidence>
<dbReference type="GO" id="GO:0032259">
    <property type="term" value="P:methylation"/>
    <property type="evidence" value="ECO:0007669"/>
    <property type="project" value="UniProtKB-KW"/>
</dbReference>
<comment type="caution">
    <text evidence="3">The sequence shown here is derived from an EMBL/GenBank/DDBJ whole genome shotgun (WGS) entry which is preliminary data.</text>
</comment>
<dbReference type="GO" id="GO:0008276">
    <property type="term" value="F:protein methyltransferase activity"/>
    <property type="evidence" value="ECO:0007669"/>
    <property type="project" value="TreeGrafter"/>
</dbReference>
<dbReference type="Pfam" id="PF06325">
    <property type="entry name" value="PrmA"/>
    <property type="match status" value="1"/>
</dbReference>
<proteinExistence type="predicted"/>
<dbReference type="InterPro" id="IPR029063">
    <property type="entry name" value="SAM-dependent_MTases_sf"/>
</dbReference>
<dbReference type="InterPro" id="IPR050078">
    <property type="entry name" value="Ribosomal_L11_MeTrfase_PrmA"/>
</dbReference>
<evidence type="ECO:0000313" key="3">
    <source>
        <dbReference type="EMBL" id="HFK98305.1"/>
    </source>
</evidence>
<dbReference type="PANTHER" id="PTHR43648:SF1">
    <property type="entry name" value="ELECTRON TRANSFER FLAVOPROTEIN BETA SUBUNIT LYSINE METHYLTRANSFERASE"/>
    <property type="match status" value="1"/>
</dbReference>
<dbReference type="Gene3D" id="3.40.50.150">
    <property type="entry name" value="Vaccinia Virus protein VP39"/>
    <property type="match status" value="1"/>
</dbReference>
<sequence>MAQDPSNVKRSPSAAAEGCRPTPALFQETLCVLECLVPAGASYDVRCEGLLGCWREPPYAYFFFAGPTEEKARASLEAVGFRVTGRYELAYAQWQRLPSRILDVGPFRIAFGPFDEETLPHLRHLIALNPGLVFGSGMHPTTQLCLRLLGRVFRPEAMTTVVDLGTGTGVLALAAARLGARRVVAVDVNPLAVREAAANVRENGLSRRVFLMVAESLHAIGPFGDLLLMNLEWPGLRAVLETDGWKRFPWVLCSGYLHEQAPIVQARFSRTHKLQATMAHEGWEASFWAGAAL</sequence>
<keyword evidence="2 3" id="KW-0808">Transferase</keyword>
<keyword evidence="1 3" id="KW-0489">Methyltransferase</keyword>
<accession>A0A832EKE0</accession>
<protein>
    <submittedName>
        <fullName evidence="3">Methyltransferase domain-containing protein</fullName>
    </submittedName>
</protein>
<reference evidence="3" key="1">
    <citation type="journal article" date="2020" name="mSystems">
        <title>Genome- and Community-Level Interaction Insights into Carbon Utilization and Element Cycling Functions of Hydrothermarchaeota in Hydrothermal Sediment.</title>
        <authorList>
            <person name="Zhou Z."/>
            <person name="Liu Y."/>
            <person name="Xu W."/>
            <person name="Pan J."/>
            <person name="Luo Z.H."/>
            <person name="Li M."/>
        </authorList>
    </citation>
    <scope>NUCLEOTIDE SEQUENCE [LARGE SCALE GENOMIC DNA]</scope>
    <source>
        <strain evidence="3">SpSt-456</strain>
    </source>
</reference>
<name>A0A832EKE0_9BACT</name>
<dbReference type="SUPFAM" id="SSF53335">
    <property type="entry name" value="S-adenosyl-L-methionine-dependent methyltransferases"/>
    <property type="match status" value="1"/>
</dbReference>